<dbReference type="GO" id="GO:0016020">
    <property type="term" value="C:membrane"/>
    <property type="evidence" value="ECO:0007669"/>
    <property type="project" value="TreeGrafter"/>
</dbReference>
<keyword evidence="11" id="KW-1185">Reference proteome</keyword>
<reference evidence="10" key="2">
    <citation type="submission" date="2020-11" db="EMBL/GenBank/DDBJ databases">
        <authorList>
            <person name="Cecchin M."/>
            <person name="Marcolungo L."/>
            <person name="Rossato M."/>
            <person name="Girolomoni L."/>
            <person name="Cosentino E."/>
            <person name="Cuine S."/>
            <person name="Li-Beisson Y."/>
            <person name="Delledonne M."/>
            <person name="Ballottari M."/>
        </authorList>
    </citation>
    <scope>NUCLEOTIDE SEQUENCE</scope>
    <source>
        <strain evidence="10">211/11P</strain>
        <tissue evidence="10">Whole cell</tissue>
    </source>
</reference>
<keyword evidence="4 7" id="KW-0276">Fatty acid metabolism</keyword>
<evidence type="ECO:0000313" key="11">
    <source>
        <dbReference type="Proteomes" id="UP001055712"/>
    </source>
</evidence>
<dbReference type="PANTHER" id="PTHR43272:SF33">
    <property type="entry name" value="AMP-BINDING DOMAIN-CONTAINING PROTEIN-RELATED"/>
    <property type="match status" value="1"/>
</dbReference>
<evidence type="ECO:0000256" key="6">
    <source>
        <dbReference type="ARBA" id="ARBA00026121"/>
    </source>
</evidence>
<evidence type="ECO:0000256" key="5">
    <source>
        <dbReference type="ARBA" id="ARBA00022840"/>
    </source>
</evidence>
<dbReference type="InterPro" id="IPR042099">
    <property type="entry name" value="ANL_N_sf"/>
</dbReference>
<organism evidence="10 11">
    <name type="scientific">Chlorella vulgaris</name>
    <name type="common">Green alga</name>
    <dbReference type="NCBI Taxonomy" id="3077"/>
    <lineage>
        <taxon>Eukaryota</taxon>
        <taxon>Viridiplantae</taxon>
        <taxon>Chlorophyta</taxon>
        <taxon>core chlorophytes</taxon>
        <taxon>Trebouxiophyceae</taxon>
        <taxon>Chlorellales</taxon>
        <taxon>Chlorellaceae</taxon>
        <taxon>Chlorella clade</taxon>
        <taxon>Chlorella</taxon>
    </lineage>
</organism>
<dbReference type="OrthoDB" id="1700726at2759"/>
<dbReference type="EMBL" id="SIDB01000007">
    <property type="protein sequence ID" value="KAI3430396.1"/>
    <property type="molecule type" value="Genomic_DNA"/>
</dbReference>
<feature type="domain" description="AMP-dependent synthetase/ligase" evidence="9">
    <location>
        <begin position="99"/>
        <end position="519"/>
    </location>
</feature>
<dbReference type="InterPro" id="IPR045311">
    <property type="entry name" value="LC-FACS_euk"/>
</dbReference>
<dbReference type="PANTHER" id="PTHR43272">
    <property type="entry name" value="LONG-CHAIN-FATTY-ACID--COA LIGASE"/>
    <property type="match status" value="1"/>
</dbReference>
<reference evidence="10" key="1">
    <citation type="journal article" date="2019" name="Plant J.">
        <title>Chlorella vulgaris genome assembly and annotation reveals the molecular basis for metabolic acclimation to high light conditions.</title>
        <authorList>
            <person name="Cecchin M."/>
            <person name="Marcolungo L."/>
            <person name="Rossato M."/>
            <person name="Girolomoni L."/>
            <person name="Cosentino E."/>
            <person name="Cuine S."/>
            <person name="Li-Beisson Y."/>
            <person name="Delledonne M."/>
            <person name="Ballottari M."/>
        </authorList>
    </citation>
    <scope>NUCLEOTIDE SEQUENCE</scope>
    <source>
        <strain evidence="10">211/11P</strain>
    </source>
</reference>
<dbReference type="CDD" id="cd05927">
    <property type="entry name" value="LC-FACS_euk"/>
    <property type="match status" value="1"/>
</dbReference>
<dbReference type="EC" id="6.2.1.3" evidence="6 7"/>
<evidence type="ECO:0000256" key="8">
    <source>
        <dbReference type="SAM" id="MobiDB-lite"/>
    </source>
</evidence>
<keyword evidence="3 7" id="KW-0547">Nucleotide-binding</keyword>
<evidence type="ECO:0000313" key="10">
    <source>
        <dbReference type="EMBL" id="KAI3430396.1"/>
    </source>
</evidence>
<evidence type="ECO:0000256" key="3">
    <source>
        <dbReference type="ARBA" id="ARBA00022741"/>
    </source>
</evidence>
<accession>A0A9D4TNE1</accession>
<dbReference type="AlphaFoldDB" id="A0A9D4TNE1"/>
<comment type="similarity">
    <text evidence="1 7">Belongs to the ATP-dependent AMP-binding enzyme family.</text>
</comment>
<dbReference type="GO" id="GO:0005524">
    <property type="term" value="F:ATP binding"/>
    <property type="evidence" value="ECO:0007669"/>
    <property type="project" value="UniProtKB-KW"/>
</dbReference>
<feature type="region of interest" description="Disordered" evidence="8">
    <location>
        <begin position="1"/>
        <end position="35"/>
    </location>
</feature>
<dbReference type="Proteomes" id="UP001055712">
    <property type="component" value="Unassembled WGS sequence"/>
</dbReference>
<dbReference type="InterPro" id="IPR000873">
    <property type="entry name" value="AMP-dep_synth/lig_dom"/>
</dbReference>
<evidence type="ECO:0000256" key="4">
    <source>
        <dbReference type="ARBA" id="ARBA00022832"/>
    </source>
</evidence>
<dbReference type="InterPro" id="IPR020845">
    <property type="entry name" value="AMP-binding_CS"/>
</dbReference>
<evidence type="ECO:0000256" key="1">
    <source>
        <dbReference type="ARBA" id="ARBA00006432"/>
    </source>
</evidence>
<keyword evidence="2 7" id="KW-0436">Ligase</keyword>
<gene>
    <name evidence="10" type="ORF">D9Q98_004991</name>
</gene>
<evidence type="ECO:0000256" key="2">
    <source>
        <dbReference type="ARBA" id="ARBA00022598"/>
    </source>
</evidence>
<sequence length="698" mass="76204">MSAQQAAHRAQVLAGQLTPNSEPENQELAMAPTAAEDEPSYSVLLPETLSGNKWIVRRNALSPQRLVDTFPAPHDDIHTLYDNLESSVAAYGDTPYLGHRTSDAKGQPGPYVWQTYSEVAELRSAIGSGMQHLGIQPGAAVGLYSINQPEWCLVDAACHAYSMVSVPLYDTLGPDTVKYICNHAELAAVACSIEVLGKLLEVLAECPTVRLVVVYGTRPHQRLPDVPSAPHCKVLTLDRVRALGYKHPKPHHPPQPSDVALINYTSGTTGVPKGAVITHSNIIANAAGAALMLTTTAEPLFRQGDRHICYLPLAHIYERFNFTLVTHFGAAAGFYRGNVLELLEDIQELRPTLFSSVPRLWNRIYDKVMAQIQAANPVSRALFNTAYRYKQAALRQGDLSGGRLGPFWDRLVFSKIKARVGGEVRLLTSGASPISAEVFDFLRICFGAAVIEGYGMTESSCLISMTPPGDPTAGHVGPPSPACEVKLDDIPEMGYTNADLPHPRGEICVRGPIIFRGYLKDEANTRDAVDAAGWLHTGDVGTWIEGGRLKIIDRKKNIFKLAQGEYVAPEKIEGVYARSPFVMQSFVYGNSLASQLVAVVIPDPDYLLPWAKERGLPADLTALCQHPQVVSAALKSMQEEGRAAGLKGFEQISAIHLHPEPFTVENGMMTPTFKLKRPQAQTFFQQALDEMYSKLPAL</sequence>
<keyword evidence="7" id="KW-0443">Lipid metabolism</keyword>
<evidence type="ECO:0000256" key="7">
    <source>
        <dbReference type="RuleBase" id="RU369030"/>
    </source>
</evidence>
<dbReference type="GO" id="GO:0005783">
    <property type="term" value="C:endoplasmic reticulum"/>
    <property type="evidence" value="ECO:0007669"/>
    <property type="project" value="TreeGrafter"/>
</dbReference>
<name>A0A9D4TNE1_CHLVU</name>
<dbReference type="GO" id="GO:0004467">
    <property type="term" value="F:long-chain fatty acid-CoA ligase activity"/>
    <property type="evidence" value="ECO:0007669"/>
    <property type="project" value="UniProtKB-EC"/>
</dbReference>
<keyword evidence="5 7" id="KW-0067">ATP-binding</keyword>
<proteinExistence type="inferred from homology"/>
<comment type="caution">
    <text evidence="10">The sequence shown here is derived from an EMBL/GenBank/DDBJ whole genome shotgun (WGS) entry which is preliminary data.</text>
</comment>
<evidence type="ECO:0000259" key="9">
    <source>
        <dbReference type="Pfam" id="PF00501"/>
    </source>
</evidence>
<dbReference type="PROSITE" id="PS00455">
    <property type="entry name" value="AMP_BINDING"/>
    <property type="match status" value="1"/>
</dbReference>
<dbReference type="SUPFAM" id="SSF56801">
    <property type="entry name" value="Acetyl-CoA synthetase-like"/>
    <property type="match status" value="1"/>
</dbReference>
<comment type="function">
    <text evidence="7">Catalyzes the conversion of long-chain fatty acids to their active form acyl-CoAs for both synthesis of cellular lipids, and degradation via beta-oxidation.</text>
</comment>
<dbReference type="Gene3D" id="3.40.50.12780">
    <property type="entry name" value="N-terminal domain of ligase-like"/>
    <property type="match status" value="1"/>
</dbReference>
<comment type="catalytic activity">
    <reaction evidence="7">
        <text>a long-chain fatty acid + ATP + CoA = a long-chain fatty acyl-CoA + AMP + diphosphate</text>
        <dbReference type="Rhea" id="RHEA:15421"/>
        <dbReference type="ChEBI" id="CHEBI:30616"/>
        <dbReference type="ChEBI" id="CHEBI:33019"/>
        <dbReference type="ChEBI" id="CHEBI:57287"/>
        <dbReference type="ChEBI" id="CHEBI:57560"/>
        <dbReference type="ChEBI" id="CHEBI:83139"/>
        <dbReference type="ChEBI" id="CHEBI:456215"/>
        <dbReference type="EC" id="6.2.1.3"/>
    </reaction>
</comment>
<protein>
    <recommendedName>
        <fullName evidence="6 7">Long-chain-fatty-acid--CoA ligase</fullName>
        <ecNumber evidence="6 7">6.2.1.3</ecNumber>
    </recommendedName>
</protein>
<dbReference type="Pfam" id="PF00501">
    <property type="entry name" value="AMP-binding"/>
    <property type="match status" value="1"/>
</dbReference>